<dbReference type="PANTHER" id="PTHR46300">
    <property type="entry name" value="P450, PUTATIVE (EUROFUNG)-RELATED-RELATED"/>
    <property type="match status" value="1"/>
</dbReference>
<keyword evidence="8" id="KW-1133">Transmembrane helix</keyword>
<keyword evidence="6" id="KW-0408">Iron</keyword>
<dbReference type="EMBL" id="AFRT01000127">
    <property type="protein sequence ID" value="ELU45229.1"/>
    <property type="molecule type" value="Genomic_DNA"/>
</dbReference>
<accession>L8X991</accession>
<dbReference type="OrthoDB" id="1055148at2759"/>
<dbReference type="InterPro" id="IPR050364">
    <property type="entry name" value="Cytochrome_P450_fung"/>
</dbReference>
<reference evidence="9 10" key="1">
    <citation type="journal article" date="2013" name="Nat. Commun.">
        <title>The evolution and pathogenic mechanisms of the rice sheath blight pathogen.</title>
        <authorList>
            <person name="Zheng A."/>
            <person name="Lin R."/>
            <person name="Xu L."/>
            <person name="Qin P."/>
            <person name="Tang C."/>
            <person name="Ai P."/>
            <person name="Zhang D."/>
            <person name="Liu Y."/>
            <person name="Sun Z."/>
            <person name="Feng H."/>
            <person name="Wang Y."/>
            <person name="Chen Y."/>
            <person name="Liang X."/>
            <person name="Fu R."/>
            <person name="Li Q."/>
            <person name="Zhang J."/>
            <person name="Yu X."/>
            <person name="Xie Z."/>
            <person name="Ding L."/>
            <person name="Guan P."/>
            <person name="Tang J."/>
            <person name="Liang Y."/>
            <person name="Wang S."/>
            <person name="Deng Q."/>
            <person name="Li S."/>
            <person name="Zhu J."/>
            <person name="Wang L."/>
            <person name="Liu H."/>
            <person name="Li P."/>
        </authorList>
    </citation>
    <scope>NUCLEOTIDE SEQUENCE [LARGE SCALE GENOMIC DNA]</scope>
    <source>
        <strain evidence="10">AG-1 IA</strain>
    </source>
</reference>
<proteinExistence type="inferred from homology"/>
<dbReference type="Gene3D" id="1.10.630.10">
    <property type="entry name" value="Cytochrome P450"/>
    <property type="match status" value="1"/>
</dbReference>
<evidence type="ECO:0000313" key="10">
    <source>
        <dbReference type="Proteomes" id="UP000011668"/>
    </source>
</evidence>
<dbReference type="Proteomes" id="UP000011668">
    <property type="component" value="Unassembled WGS sequence"/>
</dbReference>
<comment type="cofactor">
    <cofactor evidence="1">
        <name>heme</name>
        <dbReference type="ChEBI" id="CHEBI:30413"/>
    </cofactor>
</comment>
<dbReference type="GO" id="GO:0016705">
    <property type="term" value="F:oxidoreductase activity, acting on paired donors, with incorporation or reduction of molecular oxygen"/>
    <property type="evidence" value="ECO:0007669"/>
    <property type="project" value="InterPro"/>
</dbReference>
<comment type="similarity">
    <text evidence="2">Belongs to the cytochrome P450 family.</text>
</comment>
<evidence type="ECO:0000313" key="9">
    <source>
        <dbReference type="EMBL" id="ELU45229.1"/>
    </source>
</evidence>
<evidence type="ECO:0000256" key="2">
    <source>
        <dbReference type="ARBA" id="ARBA00010617"/>
    </source>
</evidence>
<dbReference type="STRING" id="983506.L8X991"/>
<evidence type="ECO:0000256" key="6">
    <source>
        <dbReference type="ARBA" id="ARBA00023004"/>
    </source>
</evidence>
<keyword evidence="7" id="KW-0503">Monooxygenase</keyword>
<evidence type="ECO:0000256" key="4">
    <source>
        <dbReference type="ARBA" id="ARBA00022723"/>
    </source>
</evidence>
<keyword evidence="5" id="KW-0560">Oxidoreductase</keyword>
<keyword evidence="8" id="KW-0812">Transmembrane</keyword>
<organism evidence="9 10">
    <name type="scientific">Thanatephorus cucumeris (strain AG1-IA)</name>
    <name type="common">Rice sheath blight fungus</name>
    <name type="synonym">Rhizoctonia solani</name>
    <dbReference type="NCBI Taxonomy" id="983506"/>
    <lineage>
        <taxon>Eukaryota</taxon>
        <taxon>Fungi</taxon>
        <taxon>Dikarya</taxon>
        <taxon>Basidiomycota</taxon>
        <taxon>Agaricomycotina</taxon>
        <taxon>Agaricomycetes</taxon>
        <taxon>Cantharellales</taxon>
        <taxon>Ceratobasidiaceae</taxon>
        <taxon>Rhizoctonia</taxon>
        <taxon>Rhizoctonia solani AG-1</taxon>
    </lineage>
</organism>
<dbReference type="HOGENOM" id="CLU_001570_21_0_1"/>
<evidence type="ECO:0000256" key="8">
    <source>
        <dbReference type="SAM" id="Phobius"/>
    </source>
</evidence>
<keyword evidence="10" id="KW-1185">Reference proteome</keyword>
<name>L8X991_THACA</name>
<dbReference type="AlphaFoldDB" id="L8X991"/>
<sequence>MPGPQDAFYSSLLLFAPVLLWGYYRKRSENSSHPPSPISLPLVGNLFSLPSGPEHVMYMQLGHQLKSDIIYLSLLGHEIVVLNSSKVASELLDKRSALYSDRFCPLIITDQDL</sequence>
<dbReference type="InterPro" id="IPR036396">
    <property type="entry name" value="Cyt_P450_sf"/>
</dbReference>
<keyword evidence="4" id="KW-0479">Metal-binding</keyword>
<dbReference type="SUPFAM" id="SSF48264">
    <property type="entry name" value="Cytochrome P450"/>
    <property type="match status" value="1"/>
</dbReference>
<dbReference type="GO" id="GO:0004497">
    <property type="term" value="F:monooxygenase activity"/>
    <property type="evidence" value="ECO:0007669"/>
    <property type="project" value="UniProtKB-KW"/>
</dbReference>
<evidence type="ECO:0000256" key="7">
    <source>
        <dbReference type="ARBA" id="ARBA00023033"/>
    </source>
</evidence>
<evidence type="ECO:0000256" key="5">
    <source>
        <dbReference type="ARBA" id="ARBA00023002"/>
    </source>
</evidence>
<keyword evidence="8" id="KW-0472">Membrane</keyword>
<feature type="transmembrane region" description="Helical" evidence="8">
    <location>
        <begin position="6"/>
        <end position="24"/>
    </location>
</feature>
<evidence type="ECO:0000256" key="3">
    <source>
        <dbReference type="ARBA" id="ARBA00022617"/>
    </source>
</evidence>
<dbReference type="GO" id="GO:0020037">
    <property type="term" value="F:heme binding"/>
    <property type="evidence" value="ECO:0007669"/>
    <property type="project" value="InterPro"/>
</dbReference>
<evidence type="ECO:0000256" key="1">
    <source>
        <dbReference type="ARBA" id="ARBA00001971"/>
    </source>
</evidence>
<dbReference type="GO" id="GO:0005506">
    <property type="term" value="F:iron ion binding"/>
    <property type="evidence" value="ECO:0007669"/>
    <property type="project" value="InterPro"/>
</dbReference>
<gene>
    <name evidence="9" type="ORF">AG1IA_00742</name>
</gene>
<comment type="caution">
    <text evidence="9">The sequence shown here is derived from an EMBL/GenBank/DDBJ whole genome shotgun (WGS) entry which is preliminary data.</text>
</comment>
<keyword evidence="3" id="KW-0349">Heme</keyword>
<protein>
    <submittedName>
        <fullName evidence="9">Cytochrome P450 domain-containing protein</fullName>
    </submittedName>
</protein>
<dbReference type="OMA" id="ANYSERR"/>